<feature type="compositionally biased region" description="Basic and acidic residues" evidence="4">
    <location>
        <begin position="55"/>
        <end position="66"/>
    </location>
</feature>
<dbReference type="SUPFAM" id="SSF53955">
    <property type="entry name" value="Lysozyme-like"/>
    <property type="match status" value="1"/>
</dbReference>
<feature type="domain" description="Transglycosylase SLT" evidence="6">
    <location>
        <begin position="483"/>
        <end position="594"/>
    </location>
</feature>
<evidence type="ECO:0000256" key="4">
    <source>
        <dbReference type="SAM" id="MobiDB-lite"/>
    </source>
</evidence>
<keyword evidence="8" id="KW-1185">Reference proteome</keyword>
<dbReference type="PROSITE" id="PS00922">
    <property type="entry name" value="TRANSGLYCOSYLASE"/>
    <property type="match status" value="1"/>
</dbReference>
<reference evidence="7" key="1">
    <citation type="submission" date="2019-11" db="EMBL/GenBank/DDBJ databases">
        <title>Description of new Acetobacter species.</title>
        <authorList>
            <person name="Cleenwerck I."/>
            <person name="Sombolestani A.S."/>
        </authorList>
    </citation>
    <scope>NUCLEOTIDE SEQUENCE</scope>
    <source>
        <strain evidence="7">LMG 1626</strain>
    </source>
</reference>
<dbReference type="GO" id="GO:0042597">
    <property type="term" value="C:periplasmic space"/>
    <property type="evidence" value="ECO:0007669"/>
    <property type="project" value="InterPro"/>
</dbReference>
<gene>
    <name evidence="7" type="ORF">GOB87_11020</name>
</gene>
<feature type="signal peptide" evidence="5">
    <location>
        <begin position="1"/>
        <end position="36"/>
    </location>
</feature>
<dbReference type="SUPFAM" id="SSF48435">
    <property type="entry name" value="Bacterial muramidases"/>
    <property type="match status" value="1"/>
</dbReference>
<evidence type="ECO:0000256" key="2">
    <source>
        <dbReference type="ARBA" id="ARBA00009387"/>
    </source>
</evidence>
<protein>
    <submittedName>
        <fullName evidence="7">Transglycosylase SLT domain-containing protein</fullName>
    </submittedName>
</protein>
<dbReference type="GO" id="GO:0008933">
    <property type="term" value="F:peptidoglycan lytic transglycosylase activity"/>
    <property type="evidence" value="ECO:0007669"/>
    <property type="project" value="InterPro"/>
</dbReference>
<keyword evidence="3 5" id="KW-0732">Signal</keyword>
<dbReference type="GO" id="GO:0016020">
    <property type="term" value="C:membrane"/>
    <property type="evidence" value="ECO:0007669"/>
    <property type="project" value="InterPro"/>
</dbReference>
<sequence>MRAIGQISNSIAARFMLAGAALLTGASFTGARSASAAASASEDDASRPFSGEQRGYSEEQDAGRGGEEVAMAVARPSVDGTGEDSGVALPRPLTSEMATLVRSIFRLQRQGAFAEALTSTTRLTDTTLLADVLAERYLNPSYHPTGAELRRWLHAHADMADAPAIFSRLSTLTDKASLPPAPALAMLGGARAGIGGNSARSFVRNALLDRTVQERAALGVKGAQSALHLIAMTPGMTPSYAAQLGGEIAQLLLSQGEAQEALRIGRDAFVRGHRDVALPAYVAGLAAWTLDRKAEAVTLFEDVSRAAQATPELISAASFWAARGHRELGEGGAIRPWLQRALAAPGSFYGLLARRLLDRHPRHVARQPEVEEAVLEVATEAAPSEPVLTEIDVEAVGATDVGPRVFALLQVGEQERAERALRRYWPRITGDVALARSFQLVAQAAGLNDLALEMADSIHSMEQASGRHGENLPLPALHPRHGFTVDPALVYALTRLESNFDAGAVSGAGAHGLMQLRPLTADFVTGQAQRFVAMPQALHDPALNLEIGQRYVRYLAHATTVATAAPAGGDLIRLLASYNAGPNAIAHWEASTGVAEDPLLYIERLPNTETRAYVTQAFSYLWTYADRLDLPTPSLEALAEGDWPAFGPELELASSRRTPRVIH</sequence>
<evidence type="ECO:0000256" key="3">
    <source>
        <dbReference type="ARBA" id="ARBA00022729"/>
    </source>
</evidence>
<evidence type="ECO:0000259" key="6">
    <source>
        <dbReference type="Pfam" id="PF01464"/>
    </source>
</evidence>
<dbReference type="EMBL" id="WOTH01000023">
    <property type="protein sequence ID" value="NHO54476.1"/>
    <property type="molecule type" value="Genomic_DNA"/>
</dbReference>
<dbReference type="GO" id="GO:0004553">
    <property type="term" value="F:hydrolase activity, hydrolyzing O-glycosyl compounds"/>
    <property type="evidence" value="ECO:0007669"/>
    <property type="project" value="InterPro"/>
</dbReference>
<dbReference type="PANTHER" id="PTHR37423">
    <property type="entry name" value="SOLUBLE LYTIC MUREIN TRANSGLYCOSYLASE-RELATED"/>
    <property type="match status" value="1"/>
</dbReference>
<feature type="region of interest" description="Disordered" evidence="4">
    <location>
        <begin position="37"/>
        <end position="66"/>
    </location>
</feature>
<evidence type="ECO:0000256" key="5">
    <source>
        <dbReference type="SAM" id="SignalP"/>
    </source>
</evidence>
<name>A0A967B989_9PROT</name>
<dbReference type="PANTHER" id="PTHR37423:SF2">
    <property type="entry name" value="MEMBRANE-BOUND LYTIC MUREIN TRANSGLYCOSYLASE C"/>
    <property type="match status" value="1"/>
</dbReference>
<dbReference type="AlphaFoldDB" id="A0A967B989"/>
<dbReference type="InterPro" id="IPR000189">
    <property type="entry name" value="Transglyc_AS"/>
</dbReference>
<dbReference type="RefSeq" id="WP_166316538.1">
    <property type="nucleotide sequence ID" value="NZ_WOTH01000023.1"/>
</dbReference>
<dbReference type="Gene3D" id="1.10.530.10">
    <property type="match status" value="1"/>
</dbReference>
<dbReference type="Proteomes" id="UP000597459">
    <property type="component" value="Unassembled WGS sequence"/>
</dbReference>
<comment type="caution">
    <text evidence="7">The sequence shown here is derived from an EMBL/GenBank/DDBJ whole genome shotgun (WGS) entry which is preliminary data.</text>
</comment>
<comment type="similarity">
    <text evidence="1">Belongs to the transglycosylase Slt family.</text>
</comment>
<evidence type="ECO:0000313" key="8">
    <source>
        <dbReference type="Proteomes" id="UP000597459"/>
    </source>
</evidence>
<dbReference type="GO" id="GO:0000270">
    <property type="term" value="P:peptidoglycan metabolic process"/>
    <property type="evidence" value="ECO:0007669"/>
    <property type="project" value="InterPro"/>
</dbReference>
<dbReference type="Pfam" id="PF01464">
    <property type="entry name" value="SLT"/>
    <property type="match status" value="1"/>
</dbReference>
<comment type="similarity">
    <text evidence="2">Belongs to the virb1 family.</text>
</comment>
<evidence type="ECO:0000313" key="7">
    <source>
        <dbReference type="EMBL" id="NHO54476.1"/>
    </source>
</evidence>
<feature type="chain" id="PRO_5036892739" evidence="5">
    <location>
        <begin position="37"/>
        <end position="663"/>
    </location>
</feature>
<accession>A0A967B989</accession>
<dbReference type="InterPro" id="IPR008258">
    <property type="entry name" value="Transglycosylase_SLT_dom_1"/>
</dbReference>
<dbReference type="InterPro" id="IPR008939">
    <property type="entry name" value="Lytic_TGlycosylase_superhlx_U"/>
</dbReference>
<dbReference type="InterPro" id="IPR023346">
    <property type="entry name" value="Lysozyme-like_dom_sf"/>
</dbReference>
<proteinExistence type="inferred from homology"/>
<organism evidence="7 8">
    <name type="scientific">Acetobacter estunensis</name>
    <dbReference type="NCBI Taxonomy" id="104097"/>
    <lineage>
        <taxon>Bacteria</taxon>
        <taxon>Pseudomonadati</taxon>
        <taxon>Pseudomonadota</taxon>
        <taxon>Alphaproteobacteria</taxon>
        <taxon>Acetobacterales</taxon>
        <taxon>Acetobacteraceae</taxon>
        <taxon>Acetobacter</taxon>
    </lineage>
</organism>
<evidence type="ECO:0000256" key="1">
    <source>
        <dbReference type="ARBA" id="ARBA00007734"/>
    </source>
</evidence>